<dbReference type="EMBL" id="OP429121">
    <property type="protein sequence ID" value="WEG68838.1"/>
    <property type="molecule type" value="Genomic_DNA"/>
</dbReference>
<evidence type="ECO:0000256" key="1">
    <source>
        <dbReference type="SAM" id="Phobius"/>
    </source>
</evidence>
<keyword evidence="1" id="KW-1133">Transmembrane helix</keyword>
<feature type="transmembrane region" description="Helical" evidence="1">
    <location>
        <begin position="251"/>
        <end position="271"/>
    </location>
</feature>
<proteinExistence type="predicted"/>
<name>A0A9Y1N5R1_9BETA</name>
<evidence type="ECO:0000313" key="3">
    <source>
        <dbReference type="EMBL" id="WEG68974.1"/>
    </source>
</evidence>
<dbReference type="EMBL" id="OP429138">
    <property type="protein sequence ID" value="WEG71202.1"/>
    <property type="molecule type" value="Genomic_DNA"/>
</dbReference>
<gene>
    <name evidence="2" type="primary">m120.1</name>
</gene>
<accession>A0A9Y1N5R1</accession>
<keyword evidence="1" id="KW-0812">Transmembrane</keyword>
<keyword evidence="1" id="KW-0472">Membrane</keyword>
<reference evidence="2" key="1">
    <citation type="submission" date="2022-09" db="EMBL/GenBank/DDBJ databases">
        <authorList>
            <person name="Vucak M."/>
            <person name="Davison A.J."/>
        </authorList>
    </citation>
    <scope>NUCLEOTIDE SEQUENCE</scope>
    <source>
        <strain evidence="2">Mnat29</strain>
        <strain evidence="3">Mnat36</strain>
    </source>
</reference>
<organism evidence="2">
    <name type="scientific">Mastomys natalensis cytomegalovirus 1</name>
    <dbReference type="NCBI Taxonomy" id="2973541"/>
    <lineage>
        <taxon>Viruses</taxon>
        <taxon>Duplodnaviria</taxon>
        <taxon>Heunggongvirae</taxon>
        <taxon>Peploviricota</taxon>
        <taxon>Herviviricetes</taxon>
        <taxon>Herpesvirales</taxon>
        <taxon>Orthoherpesviridae</taxon>
        <taxon>Betaherpesvirinae</taxon>
        <taxon>Muromegalovirus</taxon>
    </lineage>
</organism>
<dbReference type="EMBL" id="OP429122">
    <property type="protein sequence ID" value="WEG68974.1"/>
    <property type="molecule type" value="Genomic_DNA"/>
</dbReference>
<reference evidence="2" key="2">
    <citation type="submission" date="2023-06" db="EMBL/GenBank/DDBJ databases">
        <title>Isolation and genome sequencing of cytomegaloviruses from Natal multimammate mice (Mastomys natalensis).</title>
        <authorList>
            <person name="Jarvis M.A."/>
            <person name="Davison A.J."/>
        </authorList>
    </citation>
    <scope>NUCLEOTIDE SEQUENCE</scope>
    <source>
        <strain evidence="2">Mnat29</strain>
        <strain evidence="3">Mnat36</strain>
    </source>
</reference>
<sequence>MISPRNMRLRVAICVVFLPSFVTSIIWDAQQGDKTTVLTCIGNGPDMKWVKLVNNTEVPIATGNSTHVTLKSEGYIVTSTSTGPNGIRTTLQTNSTDHGNFRCTLGGERQLLSVRIKIQVSSISGMFTLTMGCKPVGIDPPFTTMWFLNSTLVSVVKTFKNHTTTVRYLNTSFTEFKNFTIHDRNGKYEGERPACLTCIVSTNNSFGDATRCTYNTRDISGEKFQQGLLARSVGDDISTNGPPLGSTGSHLVVVTVILVAAIIAAVFIIHLKGKRVRRNYRPTQRIYKQCANSATEVKGTSSSV</sequence>
<evidence type="ECO:0000313" key="2">
    <source>
        <dbReference type="EMBL" id="WEG68838.1"/>
    </source>
</evidence>
<protein>
    <submittedName>
        <fullName evidence="2">Membrane protein m120.1</fullName>
    </submittedName>
</protein>